<dbReference type="GeneID" id="9627110"/>
<evidence type="ECO:0000313" key="2">
    <source>
        <dbReference type="Proteomes" id="UP000001058"/>
    </source>
</evidence>
<dbReference type="KEGG" id="vcn:VOLCADRAFT_98748"/>
<gene>
    <name evidence="1" type="ORF">VOLCADRAFT_98748</name>
</gene>
<keyword evidence="2" id="KW-1185">Reference proteome</keyword>
<evidence type="ECO:0000313" key="1">
    <source>
        <dbReference type="EMBL" id="EFJ41326.1"/>
    </source>
</evidence>
<dbReference type="RefSeq" id="XP_002957660.1">
    <property type="nucleotide sequence ID" value="XM_002957614.1"/>
</dbReference>
<proteinExistence type="predicted"/>
<dbReference type="InParanoid" id="D8UG68"/>
<organism evidence="2">
    <name type="scientific">Volvox carteri f. nagariensis</name>
    <dbReference type="NCBI Taxonomy" id="3068"/>
    <lineage>
        <taxon>Eukaryota</taxon>
        <taxon>Viridiplantae</taxon>
        <taxon>Chlorophyta</taxon>
        <taxon>core chlorophytes</taxon>
        <taxon>Chlorophyceae</taxon>
        <taxon>CS clade</taxon>
        <taxon>Chlamydomonadales</taxon>
        <taxon>Volvocaceae</taxon>
        <taxon>Volvox</taxon>
    </lineage>
</organism>
<name>D8UG68_VOLCA</name>
<dbReference type="OrthoDB" id="540010at2759"/>
<sequence length="441" mass="48190">MSQIKVSYLPHQTDLADGALCDLQPLQKELDLYTRHRRITQQSTHNPRQATLIGKPKFLRRAIRLSQELTRHGPNHGACSFMPFCWTLGIEASVPTAMSSGSLSGCPQWVLDYIAFHKATRLEPSAKYVLHTCYGGICGGVGDRLRGVLWSARLAAATRRVLLVSWRRPLDLTHFFQPAAIDWTLEAIPQSALGSSVQQPDAVVWQLEHNTMEDAAVGPGAPDMPLWSDAAACMFQALFQFTDLVKGAIDEELIKLYGSSQVQYSATHLRVGGLVGEGEASIGLSRFSKLNYFLRSLDCLKNISGSSDAAGWVASSAPSWPARLVVADSNYLTSMIREGVLPGLVVPSFAAAHLDTVNMADVKLHATTFISLGLLSRAHCAVYTDSGFSRVAFYLGRQSCVAIMPRHESSLSVLRDVGARGETRALVCDASDMPKPRRHKL</sequence>
<reference evidence="1 2" key="1">
    <citation type="journal article" date="2010" name="Science">
        <title>Genomic analysis of organismal complexity in the multicellular green alga Volvox carteri.</title>
        <authorList>
            <person name="Prochnik S.E."/>
            <person name="Umen J."/>
            <person name="Nedelcu A.M."/>
            <person name="Hallmann A."/>
            <person name="Miller S.M."/>
            <person name="Nishii I."/>
            <person name="Ferris P."/>
            <person name="Kuo A."/>
            <person name="Mitros T."/>
            <person name="Fritz-Laylin L.K."/>
            <person name="Hellsten U."/>
            <person name="Chapman J."/>
            <person name="Simakov O."/>
            <person name="Rensing S.A."/>
            <person name="Terry A."/>
            <person name="Pangilinan J."/>
            <person name="Kapitonov V."/>
            <person name="Jurka J."/>
            <person name="Salamov A."/>
            <person name="Shapiro H."/>
            <person name="Schmutz J."/>
            <person name="Grimwood J."/>
            <person name="Lindquist E."/>
            <person name="Lucas S."/>
            <person name="Grigoriev I.V."/>
            <person name="Schmitt R."/>
            <person name="Kirk D."/>
            <person name="Rokhsar D.S."/>
        </authorList>
    </citation>
    <scope>NUCLEOTIDE SEQUENCE [LARGE SCALE GENOMIC DNA]</scope>
    <source>
        <strain evidence="2">f. Nagariensis / Eve</strain>
    </source>
</reference>
<dbReference type="eggNOG" id="ENOG502SFHA">
    <property type="taxonomic scope" value="Eukaryota"/>
</dbReference>
<protein>
    <recommendedName>
        <fullName evidence="3">Fucosyltransferase</fullName>
    </recommendedName>
</protein>
<dbReference type="Proteomes" id="UP000001058">
    <property type="component" value="Unassembled WGS sequence"/>
</dbReference>
<dbReference type="AlphaFoldDB" id="D8UG68"/>
<dbReference type="EMBL" id="GL378397">
    <property type="protein sequence ID" value="EFJ41326.1"/>
    <property type="molecule type" value="Genomic_DNA"/>
</dbReference>
<accession>D8UG68</accession>
<evidence type="ECO:0008006" key="3">
    <source>
        <dbReference type="Google" id="ProtNLM"/>
    </source>
</evidence>